<dbReference type="InterPro" id="IPR018817">
    <property type="entry name" value="7TM_GPCR_serpentine_rcpt_Srz"/>
</dbReference>
<evidence type="ECO:0000313" key="3">
    <source>
        <dbReference type="Proteomes" id="UP000827892"/>
    </source>
</evidence>
<feature type="transmembrane region" description="Helical" evidence="1">
    <location>
        <begin position="44"/>
        <end position="63"/>
    </location>
</feature>
<name>A0AAE9D3D6_CAEBR</name>
<keyword evidence="1" id="KW-1133">Transmembrane helix</keyword>
<dbReference type="AlphaFoldDB" id="A0AAE9D3D6"/>
<dbReference type="KEGG" id="cbr:CBG_00410"/>
<accession>A0AAE9D3D6</accession>
<keyword evidence="1" id="KW-0812">Transmembrane</keyword>
<dbReference type="Pfam" id="PF10325">
    <property type="entry name" value="7TM_GPCR_Srz"/>
    <property type="match status" value="1"/>
</dbReference>
<dbReference type="PANTHER" id="PTHR31720">
    <property type="entry name" value="SERPENTINE RECEPTOR, CLASS Z-RELATED"/>
    <property type="match status" value="1"/>
</dbReference>
<dbReference type="PANTHER" id="PTHR31720:SF3">
    <property type="entry name" value="SERPENTINE RECEPTOR, CLASS Z-RELATED"/>
    <property type="match status" value="1"/>
</dbReference>
<evidence type="ECO:0000256" key="1">
    <source>
        <dbReference type="SAM" id="Phobius"/>
    </source>
</evidence>
<evidence type="ECO:0000313" key="2">
    <source>
        <dbReference type="EMBL" id="ULT92968.1"/>
    </source>
</evidence>
<organism evidence="2 3">
    <name type="scientific">Caenorhabditis briggsae</name>
    <dbReference type="NCBI Taxonomy" id="6238"/>
    <lineage>
        <taxon>Eukaryota</taxon>
        <taxon>Metazoa</taxon>
        <taxon>Ecdysozoa</taxon>
        <taxon>Nematoda</taxon>
        <taxon>Chromadorea</taxon>
        <taxon>Rhabditida</taxon>
        <taxon>Rhabditina</taxon>
        <taxon>Rhabditomorpha</taxon>
        <taxon>Rhabditoidea</taxon>
        <taxon>Rhabditidae</taxon>
        <taxon>Peloderinae</taxon>
        <taxon>Caenorhabditis</taxon>
    </lineage>
</organism>
<keyword evidence="1" id="KW-0472">Membrane</keyword>
<proteinExistence type="predicted"/>
<gene>
    <name evidence="2" type="ORF">L3Y34_002861</name>
</gene>
<dbReference type="EMBL" id="CP090894">
    <property type="protein sequence ID" value="ULT92968.1"/>
    <property type="molecule type" value="Genomic_DNA"/>
</dbReference>
<protein>
    <recommendedName>
        <fullName evidence="4">Serpentine receptor class gamma</fullName>
    </recommendedName>
</protein>
<sequence length="129" mass="14742">MVFIAFNISNVVLSLLCIPLLISIKKRRASASYSNPERYIVWQAFNLVLFKLITIPLSFLIHAHNFQPFFVVLFLMSVDNIVTPVLMQLSYLSCNKRNMMAIVKTLFCCNKRPSAVQPQYQPHGSSEDS</sequence>
<evidence type="ECO:0008006" key="4">
    <source>
        <dbReference type="Google" id="ProtNLM"/>
    </source>
</evidence>
<feature type="transmembrane region" description="Helical" evidence="1">
    <location>
        <begin position="69"/>
        <end position="92"/>
    </location>
</feature>
<reference evidence="2 3" key="1">
    <citation type="submission" date="2022-05" db="EMBL/GenBank/DDBJ databases">
        <title>Chromosome-level reference genomes for two strains of Caenorhabditis briggsae: an improved platform for comparative genomics.</title>
        <authorList>
            <person name="Stevens L."/>
            <person name="Andersen E.C."/>
        </authorList>
    </citation>
    <scope>NUCLEOTIDE SEQUENCE [LARGE SCALE GENOMIC DNA]</scope>
    <source>
        <strain evidence="2">QX1410_ONT</strain>
        <tissue evidence="2">Whole-organism</tissue>
    </source>
</reference>
<feature type="transmembrane region" description="Helical" evidence="1">
    <location>
        <begin position="6"/>
        <end position="24"/>
    </location>
</feature>
<dbReference type="Proteomes" id="UP000827892">
    <property type="component" value="Chromosome IV"/>
</dbReference>